<dbReference type="Pfam" id="PF06092">
    <property type="entry name" value="DUF943"/>
    <property type="match status" value="1"/>
</dbReference>
<comment type="caution">
    <text evidence="1">The sequence shown here is derived from an EMBL/GenBank/DDBJ whole genome shotgun (WGS) entry which is preliminary data.</text>
</comment>
<organism evidence="1 2">
    <name type="scientific">Serratia rubidaea</name>
    <name type="common">Serratia marinorubra</name>
    <dbReference type="NCBI Taxonomy" id="61652"/>
    <lineage>
        <taxon>Bacteria</taxon>
        <taxon>Pseudomonadati</taxon>
        <taxon>Pseudomonadota</taxon>
        <taxon>Gammaproteobacteria</taxon>
        <taxon>Enterobacterales</taxon>
        <taxon>Yersiniaceae</taxon>
        <taxon>Serratia</taxon>
    </lineage>
</organism>
<name>A0ABS0MGY3_SERRU</name>
<dbReference type="Proteomes" id="UP000624159">
    <property type="component" value="Unassembled WGS sequence"/>
</dbReference>
<keyword evidence="2" id="KW-1185">Reference proteome</keyword>
<protein>
    <submittedName>
        <fullName evidence="1">DUF943 family protein</fullName>
    </submittedName>
</protein>
<sequence length="145" mass="17101">MIYATMALCGFFLWCSLQPLEIVAVHQRGNYSDVLVNNFPFTDKGRINWWLDNKEILKEKHDIPKPDSDGFFTIIFWDFGEGYKEAGKYDRMCFEYMKEKKNCIDKNVLFIISNDRNNDMLFVGDNGTYRLNKNGEITKLKRKSD</sequence>
<dbReference type="EMBL" id="JADULK010000010">
    <property type="protein sequence ID" value="MBH1931621.1"/>
    <property type="molecule type" value="Genomic_DNA"/>
</dbReference>
<proteinExistence type="predicted"/>
<dbReference type="RefSeq" id="WP_126533520.1">
    <property type="nucleotide sequence ID" value="NZ_JADULK010000010.1"/>
</dbReference>
<gene>
    <name evidence="1" type="ORF">I5U13_18360</name>
</gene>
<evidence type="ECO:0000313" key="1">
    <source>
        <dbReference type="EMBL" id="MBH1931621.1"/>
    </source>
</evidence>
<dbReference type="InterPro" id="IPR010351">
    <property type="entry name" value="DUF943"/>
</dbReference>
<reference evidence="1 2" key="1">
    <citation type="submission" date="2020-11" db="EMBL/GenBank/DDBJ databases">
        <title>Enhanced detection system for hospital associated transmission using whole genome sequencing surveillance.</title>
        <authorList>
            <person name="Harrison L.H."/>
            <person name="Van Tyne D."/>
            <person name="Marsh J.W."/>
            <person name="Griffith M.P."/>
            <person name="Snyder D.J."/>
            <person name="Cooper V.S."/>
            <person name="Mustapha M."/>
        </authorList>
    </citation>
    <scope>NUCLEOTIDE SEQUENCE [LARGE SCALE GENOMIC DNA]</scope>
    <source>
        <strain evidence="1 2">SER00230</strain>
    </source>
</reference>
<accession>A0ABS0MGY3</accession>
<evidence type="ECO:0000313" key="2">
    <source>
        <dbReference type="Proteomes" id="UP000624159"/>
    </source>
</evidence>